<evidence type="ECO:0000256" key="1">
    <source>
        <dbReference type="ARBA" id="ARBA00022723"/>
    </source>
</evidence>
<keyword evidence="4" id="KW-0805">Transcription regulation</keyword>
<gene>
    <name evidence="11" type="ORF">HPB48_004290</name>
</gene>
<evidence type="ECO:0000313" key="12">
    <source>
        <dbReference type="Proteomes" id="UP000821853"/>
    </source>
</evidence>
<dbReference type="PANTHER" id="PTHR24083">
    <property type="entry name" value="NUCLEAR HORMONE RECEPTOR"/>
    <property type="match status" value="1"/>
</dbReference>
<dbReference type="GO" id="GO:0003700">
    <property type="term" value="F:DNA-binding transcription factor activity"/>
    <property type="evidence" value="ECO:0007669"/>
    <property type="project" value="InterPro"/>
</dbReference>
<name>A0A9J6H5S9_HAELO</name>
<feature type="domain" description="Nuclear receptor" evidence="9">
    <location>
        <begin position="21"/>
        <end position="94"/>
    </location>
</feature>
<dbReference type="SMART" id="SM00430">
    <property type="entry name" value="HOLI"/>
    <property type="match status" value="1"/>
</dbReference>
<comment type="caution">
    <text evidence="11">The sequence shown here is derived from an EMBL/GenBank/DDBJ whole genome shotgun (WGS) entry which is preliminary data.</text>
</comment>
<keyword evidence="12" id="KW-1185">Reference proteome</keyword>
<dbReference type="InterPro" id="IPR001628">
    <property type="entry name" value="Znf_hrmn_rcpt"/>
</dbReference>
<accession>A0A9J6H5S9</accession>
<dbReference type="PRINTS" id="PR01282">
    <property type="entry name" value="COUPTNFACTOR"/>
</dbReference>
<evidence type="ECO:0000256" key="4">
    <source>
        <dbReference type="ARBA" id="ARBA00023015"/>
    </source>
</evidence>
<feature type="domain" description="NR LBD" evidence="10">
    <location>
        <begin position="78"/>
        <end position="314"/>
    </location>
</feature>
<dbReference type="VEuPathDB" id="VectorBase:HLOH_059574"/>
<keyword evidence="6" id="KW-0804">Transcription</keyword>
<dbReference type="Gene3D" id="1.10.565.10">
    <property type="entry name" value="Retinoid X Receptor"/>
    <property type="match status" value="1"/>
</dbReference>
<dbReference type="Pfam" id="PF00104">
    <property type="entry name" value="Hormone_recep"/>
    <property type="match status" value="1"/>
</dbReference>
<dbReference type="SUPFAM" id="SSF57716">
    <property type="entry name" value="Glucocorticoid receptor-like (DNA-binding domain)"/>
    <property type="match status" value="1"/>
</dbReference>
<dbReference type="OMA" id="WHEEYLE"/>
<keyword evidence="5" id="KW-0238">DNA-binding</keyword>
<evidence type="ECO:0000259" key="9">
    <source>
        <dbReference type="PROSITE" id="PS51030"/>
    </source>
</evidence>
<dbReference type="EMBL" id="JABSTR010000011">
    <property type="protein sequence ID" value="KAH9382448.1"/>
    <property type="molecule type" value="Genomic_DNA"/>
</dbReference>
<evidence type="ECO:0000256" key="7">
    <source>
        <dbReference type="ARBA" id="ARBA00023170"/>
    </source>
</evidence>
<dbReference type="Pfam" id="PF00105">
    <property type="entry name" value="zf-C4"/>
    <property type="match status" value="1"/>
</dbReference>
<dbReference type="OrthoDB" id="10045640at2759"/>
<dbReference type="CDD" id="cd06950">
    <property type="entry name" value="NR_LBD_Tlx_PNR_like"/>
    <property type="match status" value="1"/>
</dbReference>
<dbReference type="PROSITE" id="PS51030">
    <property type="entry name" value="NUCLEAR_REC_DBD_2"/>
    <property type="match status" value="1"/>
</dbReference>
<keyword evidence="7" id="KW-0675">Receptor</keyword>
<dbReference type="GO" id="GO:0043565">
    <property type="term" value="F:sequence-specific DNA binding"/>
    <property type="evidence" value="ECO:0007669"/>
    <property type="project" value="InterPro"/>
</dbReference>
<evidence type="ECO:0000256" key="5">
    <source>
        <dbReference type="ARBA" id="ARBA00023125"/>
    </source>
</evidence>
<evidence type="ECO:0000256" key="2">
    <source>
        <dbReference type="ARBA" id="ARBA00022771"/>
    </source>
</evidence>
<keyword evidence="3" id="KW-0862">Zinc</keyword>
<dbReference type="Proteomes" id="UP000821853">
    <property type="component" value="Chromosome 9"/>
</dbReference>
<evidence type="ECO:0000259" key="10">
    <source>
        <dbReference type="PROSITE" id="PS51843"/>
    </source>
</evidence>
<dbReference type="PRINTS" id="PR00047">
    <property type="entry name" value="STROIDFINGER"/>
</dbReference>
<dbReference type="FunFam" id="1.10.565.10:FF:000019">
    <property type="entry name" value="Nuclear receptor subfamily 2 group E member 1"/>
    <property type="match status" value="1"/>
</dbReference>
<dbReference type="InterPro" id="IPR013088">
    <property type="entry name" value="Znf_NHR/GATA"/>
</dbReference>
<dbReference type="PROSITE" id="PS51843">
    <property type="entry name" value="NR_LBD"/>
    <property type="match status" value="1"/>
</dbReference>
<dbReference type="InterPro" id="IPR001723">
    <property type="entry name" value="Nuclear_hrmn_rcpt"/>
</dbReference>
<evidence type="ECO:0008006" key="13">
    <source>
        <dbReference type="Google" id="ProtNLM"/>
    </source>
</evidence>
<dbReference type="SUPFAM" id="SSF48508">
    <property type="entry name" value="Nuclear receptor ligand-binding domain"/>
    <property type="match status" value="1"/>
</dbReference>
<evidence type="ECO:0000256" key="8">
    <source>
        <dbReference type="ARBA" id="ARBA00023242"/>
    </source>
</evidence>
<dbReference type="InterPro" id="IPR050274">
    <property type="entry name" value="Nuclear_hormone_rcpt_NR2"/>
</dbReference>
<evidence type="ECO:0000256" key="6">
    <source>
        <dbReference type="ARBA" id="ARBA00023163"/>
    </source>
</evidence>
<keyword evidence="1" id="KW-0479">Metal-binding</keyword>
<evidence type="ECO:0000313" key="11">
    <source>
        <dbReference type="EMBL" id="KAH9382448.1"/>
    </source>
</evidence>
<keyword evidence="8" id="KW-0539">Nucleus</keyword>
<dbReference type="SMART" id="SM00399">
    <property type="entry name" value="ZnF_C4"/>
    <property type="match status" value="1"/>
</dbReference>
<dbReference type="PRINTS" id="PR00398">
    <property type="entry name" value="STRDHORMONER"/>
</dbReference>
<protein>
    <recommendedName>
        <fullName evidence="13">Nuclear receptor subfamily 2 group E member 1</fullName>
    </recommendedName>
</protein>
<organism evidence="11 12">
    <name type="scientific">Haemaphysalis longicornis</name>
    <name type="common">Bush tick</name>
    <dbReference type="NCBI Taxonomy" id="44386"/>
    <lineage>
        <taxon>Eukaryota</taxon>
        <taxon>Metazoa</taxon>
        <taxon>Ecdysozoa</taxon>
        <taxon>Arthropoda</taxon>
        <taxon>Chelicerata</taxon>
        <taxon>Arachnida</taxon>
        <taxon>Acari</taxon>
        <taxon>Parasitiformes</taxon>
        <taxon>Ixodida</taxon>
        <taxon>Ixodoidea</taxon>
        <taxon>Ixodidae</taxon>
        <taxon>Haemaphysalinae</taxon>
        <taxon>Haemaphysalis</taxon>
    </lineage>
</organism>
<sequence length="316" mass="35567">MSCRHYKRPEERRRVSRILLDIPCKVCLDHSSGKHYGIFACDGVPFAGTVSTCARPAVLRPTVCPVDKTHRNQCRACRLRKCIEAGMNKEGRVGMMTPVSRVQYPHELLTAFPETICESAARLLFMNVKWMKTVTALTVLPMRDQLLLLEEGWRELFVLSAAQFLLPLEVAPLLAAAGLSTEPSTSERVVSLVSEIRNFQDIIGKFKEMQVDATEYACVKAILLSKTAFQDQTSESRCLRDVRAVAALQDQAQLTLSRYIQTAYPTQPFRFGKLLLSLPCLRSVSALAIEELFFRRTIGAIPIERLLCDMYKSGDF</sequence>
<reference evidence="11 12" key="1">
    <citation type="journal article" date="2020" name="Cell">
        <title>Large-Scale Comparative Analyses of Tick Genomes Elucidate Their Genetic Diversity and Vector Capacities.</title>
        <authorList>
            <consortium name="Tick Genome and Microbiome Consortium (TIGMIC)"/>
            <person name="Jia N."/>
            <person name="Wang J."/>
            <person name="Shi W."/>
            <person name="Du L."/>
            <person name="Sun Y."/>
            <person name="Zhan W."/>
            <person name="Jiang J.F."/>
            <person name="Wang Q."/>
            <person name="Zhang B."/>
            <person name="Ji P."/>
            <person name="Bell-Sakyi L."/>
            <person name="Cui X.M."/>
            <person name="Yuan T.T."/>
            <person name="Jiang B.G."/>
            <person name="Yang W.F."/>
            <person name="Lam T.T."/>
            <person name="Chang Q.C."/>
            <person name="Ding S.J."/>
            <person name="Wang X.J."/>
            <person name="Zhu J.G."/>
            <person name="Ruan X.D."/>
            <person name="Zhao L."/>
            <person name="Wei J.T."/>
            <person name="Ye R.Z."/>
            <person name="Que T.C."/>
            <person name="Du C.H."/>
            <person name="Zhou Y.H."/>
            <person name="Cheng J.X."/>
            <person name="Dai P.F."/>
            <person name="Guo W.B."/>
            <person name="Han X.H."/>
            <person name="Huang E.J."/>
            <person name="Li L.F."/>
            <person name="Wei W."/>
            <person name="Gao Y.C."/>
            <person name="Liu J.Z."/>
            <person name="Shao H.Z."/>
            <person name="Wang X."/>
            <person name="Wang C.C."/>
            <person name="Yang T.C."/>
            <person name="Huo Q.B."/>
            <person name="Li W."/>
            <person name="Chen H.Y."/>
            <person name="Chen S.E."/>
            <person name="Zhou L.G."/>
            <person name="Ni X.B."/>
            <person name="Tian J.H."/>
            <person name="Sheng Y."/>
            <person name="Liu T."/>
            <person name="Pan Y.S."/>
            <person name="Xia L.Y."/>
            <person name="Li J."/>
            <person name="Zhao F."/>
            <person name="Cao W.C."/>
        </authorList>
    </citation>
    <scope>NUCLEOTIDE SEQUENCE [LARGE SCALE GENOMIC DNA]</scope>
    <source>
        <strain evidence="11">HaeL-2018</strain>
    </source>
</reference>
<dbReference type="InterPro" id="IPR035500">
    <property type="entry name" value="NHR-like_dom_sf"/>
</dbReference>
<dbReference type="GO" id="GO:0008270">
    <property type="term" value="F:zinc ion binding"/>
    <property type="evidence" value="ECO:0007669"/>
    <property type="project" value="UniProtKB-KW"/>
</dbReference>
<dbReference type="InterPro" id="IPR000536">
    <property type="entry name" value="Nucl_hrmn_rcpt_lig-bd"/>
</dbReference>
<evidence type="ECO:0000256" key="3">
    <source>
        <dbReference type="ARBA" id="ARBA00022833"/>
    </source>
</evidence>
<dbReference type="Gene3D" id="3.30.50.10">
    <property type="entry name" value="Erythroid Transcription Factor GATA-1, subunit A"/>
    <property type="match status" value="1"/>
</dbReference>
<proteinExistence type="predicted"/>
<dbReference type="AlphaFoldDB" id="A0A9J6H5S9"/>
<keyword evidence="2" id="KW-0863">Zinc-finger</keyword>